<proteinExistence type="predicted"/>
<dbReference type="AlphaFoldDB" id="A0AAW5NAZ8"/>
<dbReference type="RefSeq" id="WP_235301201.1">
    <property type="nucleotide sequence ID" value="NZ_JADYTI010000038.1"/>
</dbReference>
<evidence type="ECO:0000256" key="1">
    <source>
        <dbReference type="SAM" id="SignalP"/>
    </source>
</evidence>
<evidence type="ECO:0000313" key="3">
    <source>
        <dbReference type="EMBL" id="MCR8874634.1"/>
    </source>
</evidence>
<dbReference type="EMBL" id="JANRHJ010000012">
    <property type="protein sequence ID" value="MCR8874634.1"/>
    <property type="molecule type" value="Genomic_DNA"/>
</dbReference>
<gene>
    <name evidence="3" type="ORF">NW209_11525</name>
</gene>
<dbReference type="InterPro" id="IPR025665">
    <property type="entry name" value="Beta-barrel_OMP_2"/>
</dbReference>
<organism evidence="3 4">
    <name type="scientific">Phocaeicola barnesiae</name>
    <dbReference type="NCBI Taxonomy" id="376804"/>
    <lineage>
        <taxon>Bacteria</taxon>
        <taxon>Pseudomonadati</taxon>
        <taxon>Bacteroidota</taxon>
        <taxon>Bacteroidia</taxon>
        <taxon>Bacteroidales</taxon>
        <taxon>Bacteroidaceae</taxon>
        <taxon>Phocaeicola</taxon>
    </lineage>
</organism>
<evidence type="ECO:0000313" key="4">
    <source>
        <dbReference type="Proteomes" id="UP001204579"/>
    </source>
</evidence>
<dbReference type="Pfam" id="PF13568">
    <property type="entry name" value="OMP_b-brl_2"/>
    <property type="match status" value="1"/>
</dbReference>
<reference evidence="3 4" key="1">
    <citation type="submission" date="2022-08" db="EMBL/GenBank/DDBJ databases">
        <authorList>
            <person name="Zeman M."/>
            <person name="Kubasova T."/>
        </authorList>
    </citation>
    <scope>NUCLEOTIDE SEQUENCE [LARGE SCALE GENOMIC DNA]</scope>
    <source>
        <strain evidence="3 4">ET62</strain>
    </source>
</reference>
<dbReference type="Proteomes" id="UP001204579">
    <property type="component" value="Unassembled WGS sequence"/>
</dbReference>
<feature type="chain" id="PRO_5043845956" evidence="1">
    <location>
        <begin position="22"/>
        <end position="239"/>
    </location>
</feature>
<keyword evidence="4" id="KW-1185">Reference proteome</keyword>
<name>A0AAW5NAZ8_9BACT</name>
<evidence type="ECO:0000259" key="2">
    <source>
        <dbReference type="Pfam" id="PF13568"/>
    </source>
</evidence>
<feature type="domain" description="Outer membrane protein beta-barrel" evidence="2">
    <location>
        <begin position="75"/>
        <end position="216"/>
    </location>
</feature>
<protein>
    <submittedName>
        <fullName evidence="3">PorT family protein</fullName>
    </submittedName>
</protein>
<sequence>MKKFKFFVLLAFMSLATTAFAESANSESSSSTRSASSSFDVTSVKTDGWNRIYVSYTPSKMKFDYDDADDVKFKGFTVGWLRGFGLTQSLPLYMEAGAGIQYRSYKDEDSESYSGYEYSYSDKYTMWSLNIPVNLLYRFNVTDDFSISPYFGLDFRVNLLGKNKSEVTMYDETDSEDWNLFDDDDMDGEPWGRFQAGWHIGVGLDYRALHFGVEYGTDFNEIVEKTKFATTSVTLGLNF</sequence>
<accession>A0AAW5NAZ8</accession>
<feature type="signal peptide" evidence="1">
    <location>
        <begin position="1"/>
        <end position="21"/>
    </location>
</feature>
<keyword evidence="1" id="KW-0732">Signal</keyword>
<comment type="caution">
    <text evidence="3">The sequence shown here is derived from an EMBL/GenBank/DDBJ whole genome shotgun (WGS) entry which is preliminary data.</text>
</comment>